<feature type="region of interest" description="Disordered" evidence="1">
    <location>
        <begin position="1"/>
        <end position="28"/>
    </location>
</feature>
<sequence length="218" mass="24612">MEIEGRFEMAGQSRSVGRKNERSRVSPQHRREQLFASACNDGSKAMTEGVLACRRKLHTWFLEQGLSEGSATQAIRLCDFVYLEAQSRPVAWNRRGKFGIPERSRYLWYRHAAKLLGWYDRKQFPSVVIDILQHHVYPSPGDEDEESCACEVEDSRGRERLSIHALGLGGASPGECGTPHEGQTSATNEEIGNSLVHMMLVDVEEVNVMKIRPNFGLH</sequence>
<dbReference type="EMBL" id="CM026426">
    <property type="protein sequence ID" value="KAG0572930.1"/>
    <property type="molecule type" value="Genomic_DNA"/>
</dbReference>
<reference evidence="2" key="1">
    <citation type="submission" date="2020-06" db="EMBL/GenBank/DDBJ databases">
        <title>WGS assembly of Ceratodon purpureus strain R40.</title>
        <authorList>
            <person name="Carey S.B."/>
            <person name="Jenkins J."/>
            <person name="Shu S."/>
            <person name="Lovell J.T."/>
            <person name="Sreedasyam A."/>
            <person name="Maumus F."/>
            <person name="Tiley G.P."/>
            <person name="Fernandez-Pozo N."/>
            <person name="Barry K."/>
            <person name="Chen C."/>
            <person name="Wang M."/>
            <person name="Lipzen A."/>
            <person name="Daum C."/>
            <person name="Saski C.A."/>
            <person name="Payton A.C."/>
            <person name="Mcbreen J.C."/>
            <person name="Conrad R.E."/>
            <person name="Kollar L.M."/>
            <person name="Olsson S."/>
            <person name="Huttunen S."/>
            <person name="Landis J.B."/>
            <person name="Wickett N.J."/>
            <person name="Johnson M.G."/>
            <person name="Rensing S.A."/>
            <person name="Grimwood J."/>
            <person name="Schmutz J."/>
            <person name="Mcdaniel S.F."/>
        </authorList>
    </citation>
    <scope>NUCLEOTIDE SEQUENCE</scope>
    <source>
        <strain evidence="2">R40</strain>
    </source>
</reference>
<dbReference type="Proteomes" id="UP000822688">
    <property type="component" value="Chromosome V"/>
</dbReference>
<evidence type="ECO:0000313" key="3">
    <source>
        <dbReference type="Proteomes" id="UP000822688"/>
    </source>
</evidence>
<protein>
    <submittedName>
        <fullName evidence="2">Uncharacterized protein</fullName>
    </submittedName>
</protein>
<accession>A0A8T0HPQ6</accession>
<comment type="caution">
    <text evidence="2">The sequence shown here is derived from an EMBL/GenBank/DDBJ whole genome shotgun (WGS) entry which is preliminary data.</text>
</comment>
<name>A0A8T0HPQ6_CERPU</name>
<evidence type="ECO:0000313" key="2">
    <source>
        <dbReference type="EMBL" id="KAG0572930.1"/>
    </source>
</evidence>
<organism evidence="2 3">
    <name type="scientific">Ceratodon purpureus</name>
    <name type="common">Fire moss</name>
    <name type="synonym">Dicranum purpureum</name>
    <dbReference type="NCBI Taxonomy" id="3225"/>
    <lineage>
        <taxon>Eukaryota</taxon>
        <taxon>Viridiplantae</taxon>
        <taxon>Streptophyta</taxon>
        <taxon>Embryophyta</taxon>
        <taxon>Bryophyta</taxon>
        <taxon>Bryophytina</taxon>
        <taxon>Bryopsida</taxon>
        <taxon>Dicranidae</taxon>
        <taxon>Pseudoditrichales</taxon>
        <taxon>Ditrichaceae</taxon>
        <taxon>Ceratodon</taxon>
    </lineage>
</organism>
<dbReference type="AlphaFoldDB" id="A0A8T0HPQ6"/>
<keyword evidence="3" id="KW-1185">Reference proteome</keyword>
<feature type="compositionally biased region" description="Basic and acidic residues" evidence="1">
    <location>
        <begin position="18"/>
        <end position="28"/>
    </location>
</feature>
<gene>
    <name evidence="2" type="ORF">KC19_VG135100</name>
</gene>
<evidence type="ECO:0000256" key="1">
    <source>
        <dbReference type="SAM" id="MobiDB-lite"/>
    </source>
</evidence>
<proteinExistence type="predicted"/>